<dbReference type="PROSITE" id="PS51257">
    <property type="entry name" value="PROKAR_LIPOPROTEIN"/>
    <property type="match status" value="1"/>
</dbReference>
<dbReference type="Proteomes" id="UP000075374">
    <property type="component" value="Unassembled WGS sequence"/>
</dbReference>
<evidence type="ECO:0000256" key="1">
    <source>
        <dbReference type="SAM" id="Phobius"/>
    </source>
</evidence>
<dbReference type="EMBL" id="LTBB01000004">
    <property type="protein sequence ID" value="KYH29368.1"/>
    <property type="molecule type" value="Genomic_DNA"/>
</dbReference>
<dbReference type="PATRIC" id="fig|1121305.3.peg.1115"/>
<name>A0A151AP17_9CLOT</name>
<keyword evidence="1" id="KW-0472">Membrane</keyword>
<evidence type="ECO:0000313" key="3">
    <source>
        <dbReference type="Proteomes" id="UP000075374"/>
    </source>
</evidence>
<accession>A0A151AP17</accession>
<evidence type="ECO:0008006" key="4">
    <source>
        <dbReference type="Google" id="ProtNLM"/>
    </source>
</evidence>
<protein>
    <recommendedName>
        <fullName evidence="4">Lipoprotein</fullName>
    </recommendedName>
</protein>
<keyword evidence="3" id="KW-1185">Reference proteome</keyword>
<dbReference type="AlphaFoldDB" id="A0A151AP17"/>
<comment type="caution">
    <text evidence="2">The sequence shown here is derived from an EMBL/GenBank/DDBJ whole genome shotgun (WGS) entry which is preliminary data.</text>
</comment>
<dbReference type="RefSeq" id="WP_061857985.1">
    <property type="nucleotide sequence ID" value="NZ_LTBB01000004.1"/>
</dbReference>
<sequence>MNNRWLSFIVILCTLVSSCIMIGFSFEENDIKNSLTITDSYKQAEKEIEKPKKIQNESIKIEEKKESVEEKYTHNMDEHNDEKKENKYEISADKYISKPEYMHECYKDDYSYEKQEEVPVFKVSTDVIRKEVTLRDKQKLFMIATKLSPKDFIKIKEYLYWKDEEEGTRRIIELIKNKLNKEDYEKVKSILGKYIYM</sequence>
<proteinExistence type="predicted"/>
<organism evidence="2 3">
    <name type="scientific">Clostridium colicanis DSM 13634</name>
    <dbReference type="NCBI Taxonomy" id="1121305"/>
    <lineage>
        <taxon>Bacteria</taxon>
        <taxon>Bacillati</taxon>
        <taxon>Bacillota</taxon>
        <taxon>Clostridia</taxon>
        <taxon>Eubacteriales</taxon>
        <taxon>Clostridiaceae</taxon>
        <taxon>Clostridium</taxon>
    </lineage>
</organism>
<evidence type="ECO:0000313" key="2">
    <source>
        <dbReference type="EMBL" id="KYH29368.1"/>
    </source>
</evidence>
<keyword evidence="1" id="KW-0812">Transmembrane</keyword>
<keyword evidence="1" id="KW-1133">Transmembrane helix</keyword>
<gene>
    <name evidence="2" type="ORF">CLCOL_11160</name>
</gene>
<reference evidence="2 3" key="1">
    <citation type="submission" date="2016-02" db="EMBL/GenBank/DDBJ databases">
        <title>Genome sequence of Clostridium colicanis DSM 13634.</title>
        <authorList>
            <person name="Poehlein A."/>
            <person name="Daniel R."/>
        </authorList>
    </citation>
    <scope>NUCLEOTIDE SEQUENCE [LARGE SCALE GENOMIC DNA]</scope>
    <source>
        <strain evidence="2 3">DSM 13634</strain>
    </source>
</reference>
<feature type="transmembrane region" description="Helical" evidence="1">
    <location>
        <begin position="6"/>
        <end position="26"/>
    </location>
</feature>